<feature type="domain" description="EF-hand" evidence="14">
    <location>
        <begin position="127"/>
        <end position="162"/>
    </location>
</feature>
<dbReference type="GO" id="GO:0005743">
    <property type="term" value="C:mitochondrial inner membrane"/>
    <property type="evidence" value="ECO:0007669"/>
    <property type="project" value="UniProtKB-SubCell"/>
</dbReference>
<dbReference type="PROSITE" id="PS00028">
    <property type="entry name" value="ZINC_FINGER_C2H2_1"/>
    <property type="match status" value="1"/>
</dbReference>
<feature type="region of interest" description="Disordered" evidence="13">
    <location>
        <begin position="578"/>
        <end position="649"/>
    </location>
</feature>
<keyword evidence="5" id="KW-0479">Metal-binding</keyword>
<dbReference type="SUPFAM" id="SSF103506">
    <property type="entry name" value="Mitochondrial carrier"/>
    <property type="match status" value="1"/>
</dbReference>
<dbReference type="PROSITE" id="PS50222">
    <property type="entry name" value="EF_HAND_2"/>
    <property type="match status" value="3"/>
</dbReference>
<dbReference type="FunFam" id="1.50.40.10:FF:000003">
    <property type="entry name" value="Putative calcium-binding mitochondrial carrier protein scamc-2"/>
    <property type="match status" value="1"/>
</dbReference>
<dbReference type="InterPro" id="IPR002048">
    <property type="entry name" value="EF_hand_dom"/>
</dbReference>
<dbReference type="Pfam" id="PF13499">
    <property type="entry name" value="EF-hand_7"/>
    <property type="match status" value="2"/>
</dbReference>
<evidence type="ECO:0000256" key="13">
    <source>
        <dbReference type="SAM" id="MobiDB-lite"/>
    </source>
</evidence>
<feature type="repeat" description="Solcar" evidence="12">
    <location>
        <begin position="291"/>
        <end position="376"/>
    </location>
</feature>
<dbReference type="PANTHER" id="PTHR24089">
    <property type="entry name" value="SOLUTE CARRIER FAMILY 25"/>
    <property type="match status" value="1"/>
</dbReference>
<evidence type="ECO:0000256" key="6">
    <source>
        <dbReference type="ARBA" id="ARBA00022737"/>
    </source>
</evidence>
<proteinExistence type="inferred from homology"/>
<dbReference type="InterPro" id="IPR018247">
    <property type="entry name" value="EF_Hand_1_Ca_BS"/>
</dbReference>
<sequence>MGEARTRFPSCWTWARCQDNGVSDPEREKRWAELFDQLDQNKDGRIDVNELRTGLTSWGILRSEVDEIVRVSDTNHDGQLDIEEFTRYLRTHEKELRLMFRSLDRNNDGHIDVAEIQLSLRSLGVNVSTEQASRILQSIDRDGTMTIDWNEWRDHFLFNPLHNMEDIAHYWKHSLMLDIGEQLTVPDEFSEKERRSGVVWRQLVAGAMAGAVSRTGTAPLDRLKVFLQVHGSSGVSLLGGLRGMVQEGGLRSLWRGNGINVLKIAPESAIKFMAYEQIKRLIRGNKEGGSLRVQERFIAGSLAGATAQTIIYPMEVMKTRLTLRKTGQYSGMADCAKQILRKEGVRAFYKGYLPNTLGIIPYAGIDLAVYETLKNAWLQRYCMGSADPGVLVLLGCGTVSSTCGQLASYPLSLIRTRMQAQASAEGTPQLTMVGQFKHIVSHEGISGLYRGIAPNFLKVIPAYEEQGRVLWELNEAAGAIAQHKPHEQLNFYYDTVAGAASAFPVMSMRYCNRDFDDEKILIQHQKAKHFKCHICHKKLYTGPGLAIHCMQVHKETIDGVPNAIPGRTDIELEIYGMEGIPEKDMEERRRVLEQKTQDNQKKRQNQDDSDEDDEDEEAGPSFQQPASTVQPQAAYAPMTQPGMAPVPAPGMPPGSYSGMPPMMPGVPPMMPGMPPVMPGMPPGMMPMSGMMPPTHGMPPMMPGMPPGLPPPMGHHPGIPHMAQAPPTTTRPAVPATTVSTPQPSVSKPLFPSAGQMGARAPSTSSASSSLDTLSASSKPLSQVQQAGSGVAVSSSAPSSAAPKPTFPAYTQSSTTAAANTSSTVAKPGTPVTSKPATLTTTSATSKLIHPDEDISLEELRSQLPRYQCKIPSAGQAHVSSPPVTPMGGVLPPQQGIPAQQPGVRHPMQGPYGAPPQAVPGYVPGGMPPYGQAPPMVPPYQAAPPRPAIGMRPPVMSPGGRY</sequence>
<dbReference type="GO" id="GO:0055085">
    <property type="term" value="P:transmembrane transport"/>
    <property type="evidence" value="ECO:0007669"/>
    <property type="project" value="InterPro"/>
</dbReference>
<feature type="compositionally biased region" description="Polar residues" evidence="13">
    <location>
        <begin position="621"/>
        <end position="631"/>
    </location>
</feature>
<dbReference type="InterPro" id="IPR018108">
    <property type="entry name" value="MCP_transmembrane"/>
</dbReference>
<dbReference type="PRINTS" id="PR00926">
    <property type="entry name" value="MITOCARRIER"/>
</dbReference>
<evidence type="ECO:0000256" key="8">
    <source>
        <dbReference type="ARBA" id="ARBA00022837"/>
    </source>
</evidence>
<feature type="compositionally biased region" description="Basic and acidic residues" evidence="13">
    <location>
        <begin position="580"/>
        <end position="606"/>
    </location>
</feature>
<evidence type="ECO:0000259" key="14">
    <source>
        <dbReference type="PROSITE" id="PS50222"/>
    </source>
</evidence>
<keyword evidence="8" id="KW-0106">Calcium</keyword>
<dbReference type="OrthoDB" id="270584at2759"/>
<feature type="domain" description="EF-hand" evidence="14">
    <location>
        <begin position="26"/>
        <end position="61"/>
    </location>
</feature>
<evidence type="ECO:0000256" key="4">
    <source>
        <dbReference type="ARBA" id="ARBA00022692"/>
    </source>
</evidence>
<keyword evidence="4 12" id="KW-0812">Transmembrane</keyword>
<gene>
    <name evidence="15" type="ORF">DPX16_15653</name>
</gene>
<dbReference type="SUPFAM" id="SSF47473">
    <property type="entry name" value="EF-hand"/>
    <property type="match status" value="1"/>
</dbReference>
<name>A0A3N0YSZ8_ANAGA</name>
<feature type="domain" description="EF-hand" evidence="14">
    <location>
        <begin position="91"/>
        <end position="126"/>
    </location>
</feature>
<evidence type="ECO:0000256" key="1">
    <source>
        <dbReference type="ARBA" id="ARBA00004448"/>
    </source>
</evidence>
<organism evidence="15 16">
    <name type="scientific">Anabarilius grahami</name>
    <name type="common">Kanglang fish</name>
    <name type="synonym">Barilius grahami</name>
    <dbReference type="NCBI Taxonomy" id="495550"/>
    <lineage>
        <taxon>Eukaryota</taxon>
        <taxon>Metazoa</taxon>
        <taxon>Chordata</taxon>
        <taxon>Craniata</taxon>
        <taxon>Vertebrata</taxon>
        <taxon>Euteleostomi</taxon>
        <taxon>Actinopterygii</taxon>
        <taxon>Neopterygii</taxon>
        <taxon>Teleostei</taxon>
        <taxon>Ostariophysi</taxon>
        <taxon>Cypriniformes</taxon>
        <taxon>Xenocyprididae</taxon>
        <taxon>Xenocypridinae</taxon>
        <taxon>Xenocypridinae incertae sedis</taxon>
        <taxon>Anabarilius</taxon>
    </lineage>
</organism>
<keyword evidence="16" id="KW-1185">Reference proteome</keyword>
<feature type="repeat" description="Solcar" evidence="12">
    <location>
        <begin position="388"/>
        <end position="476"/>
    </location>
</feature>
<dbReference type="PROSITE" id="PS00018">
    <property type="entry name" value="EF_HAND_1"/>
    <property type="match status" value="2"/>
</dbReference>
<protein>
    <submittedName>
        <fullName evidence="15">Calcium-binding mitochondrial carrier protein SCaMC-3</fullName>
    </submittedName>
</protein>
<evidence type="ECO:0000313" key="15">
    <source>
        <dbReference type="EMBL" id="ROL49327.1"/>
    </source>
</evidence>
<comment type="caution">
    <text evidence="15">The sequence shown here is derived from an EMBL/GenBank/DDBJ whole genome shotgun (WGS) entry which is preliminary data.</text>
</comment>
<dbReference type="Proteomes" id="UP000281406">
    <property type="component" value="Unassembled WGS sequence"/>
</dbReference>
<dbReference type="InterPro" id="IPR023395">
    <property type="entry name" value="MCP_dom_sf"/>
</dbReference>
<keyword evidence="3" id="KW-0813">Transport</keyword>
<dbReference type="Pfam" id="PF00153">
    <property type="entry name" value="Mito_carr"/>
    <property type="match status" value="3"/>
</dbReference>
<dbReference type="SMART" id="SM00054">
    <property type="entry name" value="EFh"/>
    <property type="match status" value="3"/>
</dbReference>
<evidence type="ECO:0000256" key="10">
    <source>
        <dbReference type="ARBA" id="ARBA00023128"/>
    </source>
</evidence>
<reference evidence="15 16" key="1">
    <citation type="submission" date="2018-10" db="EMBL/GenBank/DDBJ databases">
        <title>Genome assembly for a Yunnan-Guizhou Plateau 3E fish, Anabarilius grahami (Regan), and its evolutionary and genetic applications.</title>
        <authorList>
            <person name="Jiang W."/>
        </authorList>
    </citation>
    <scope>NUCLEOTIDE SEQUENCE [LARGE SCALE GENOMIC DNA]</scope>
    <source>
        <strain evidence="15">AG-KIZ</strain>
        <tissue evidence="15">Muscle</tissue>
    </source>
</reference>
<dbReference type="FunFam" id="1.10.238.10:FF:000028">
    <property type="entry name" value="Putative calcium-binding mitochondrial carrier protein scamc-2"/>
    <property type="match status" value="1"/>
</dbReference>
<evidence type="ECO:0000256" key="3">
    <source>
        <dbReference type="ARBA" id="ARBA00022448"/>
    </source>
</evidence>
<evidence type="ECO:0000256" key="7">
    <source>
        <dbReference type="ARBA" id="ARBA00022792"/>
    </source>
</evidence>
<feature type="compositionally biased region" description="Low complexity" evidence="13">
    <location>
        <begin position="724"/>
        <end position="746"/>
    </location>
</feature>
<comment type="subcellular location">
    <subcellularLocation>
        <location evidence="1">Mitochondrion inner membrane</location>
        <topology evidence="1">Multi-pass membrane protein</topology>
    </subcellularLocation>
</comment>
<keyword evidence="11 12" id="KW-0472">Membrane</keyword>
<dbReference type="GO" id="GO:0005509">
    <property type="term" value="F:calcium ion binding"/>
    <property type="evidence" value="ECO:0007669"/>
    <property type="project" value="InterPro"/>
</dbReference>
<dbReference type="Gene3D" id="1.50.40.10">
    <property type="entry name" value="Mitochondrial carrier domain"/>
    <property type="match status" value="1"/>
</dbReference>
<dbReference type="InterPro" id="IPR002067">
    <property type="entry name" value="MCP"/>
</dbReference>
<evidence type="ECO:0000313" key="16">
    <source>
        <dbReference type="Proteomes" id="UP000281406"/>
    </source>
</evidence>
<dbReference type="PROSITE" id="PS50920">
    <property type="entry name" value="SOLCAR"/>
    <property type="match status" value="3"/>
</dbReference>
<keyword evidence="7" id="KW-0999">Mitochondrion inner membrane</keyword>
<dbReference type="Gene3D" id="1.10.238.10">
    <property type="entry name" value="EF-hand"/>
    <property type="match status" value="2"/>
</dbReference>
<feature type="region of interest" description="Disordered" evidence="13">
    <location>
        <begin position="724"/>
        <end position="837"/>
    </location>
</feature>
<dbReference type="AlphaFoldDB" id="A0A3N0YSZ8"/>
<dbReference type="CDD" id="cd20908">
    <property type="entry name" value="SUF4-like"/>
    <property type="match status" value="1"/>
</dbReference>
<comment type="similarity">
    <text evidence="2">Belongs to the mitochondrial carrier (TC 2.A.29) family.</text>
</comment>
<keyword evidence="6" id="KW-0677">Repeat</keyword>
<accession>A0A3N0YSZ8</accession>
<dbReference type="InterPro" id="IPR013087">
    <property type="entry name" value="Znf_C2H2_type"/>
</dbReference>
<dbReference type="EMBL" id="RJVU01026577">
    <property type="protein sequence ID" value="ROL49327.1"/>
    <property type="molecule type" value="Genomic_DNA"/>
</dbReference>
<evidence type="ECO:0000256" key="5">
    <source>
        <dbReference type="ARBA" id="ARBA00022723"/>
    </source>
</evidence>
<feature type="compositionally biased region" description="Low complexity" evidence="13">
    <location>
        <begin position="762"/>
        <end position="837"/>
    </location>
</feature>
<evidence type="ECO:0000256" key="9">
    <source>
        <dbReference type="ARBA" id="ARBA00022989"/>
    </source>
</evidence>
<evidence type="ECO:0000256" key="2">
    <source>
        <dbReference type="ARBA" id="ARBA00006375"/>
    </source>
</evidence>
<keyword evidence="10" id="KW-0496">Mitochondrion</keyword>
<dbReference type="InterPro" id="IPR011992">
    <property type="entry name" value="EF-hand-dom_pair"/>
</dbReference>
<evidence type="ECO:0000256" key="11">
    <source>
        <dbReference type="ARBA" id="ARBA00023136"/>
    </source>
</evidence>
<feature type="compositionally biased region" description="Acidic residues" evidence="13">
    <location>
        <begin position="607"/>
        <end position="618"/>
    </location>
</feature>
<keyword evidence="9" id="KW-1133">Transmembrane helix</keyword>
<feature type="repeat" description="Solcar" evidence="12">
    <location>
        <begin position="197"/>
        <end position="281"/>
    </location>
</feature>
<evidence type="ECO:0000256" key="12">
    <source>
        <dbReference type="PROSITE-ProRule" id="PRU00282"/>
    </source>
</evidence>